<gene>
    <name evidence="2" type="ORF">TNCT_177911</name>
</gene>
<name>A0A8X6LFZ5_TRICU</name>
<comment type="caution">
    <text evidence="2">The sequence shown here is derived from an EMBL/GenBank/DDBJ whole genome shotgun (WGS) entry which is preliminary data.</text>
</comment>
<keyword evidence="3" id="KW-1185">Reference proteome</keyword>
<accession>A0A8X6LFZ5</accession>
<protein>
    <submittedName>
        <fullName evidence="2">Uncharacterized protein</fullName>
    </submittedName>
</protein>
<dbReference type="EMBL" id="BMAO01016428">
    <property type="protein sequence ID" value="GFR08440.1"/>
    <property type="molecule type" value="Genomic_DNA"/>
</dbReference>
<evidence type="ECO:0000256" key="1">
    <source>
        <dbReference type="SAM" id="MobiDB-lite"/>
    </source>
</evidence>
<dbReference type="Proteomes" id="UP000887116">
    <property type="component" value="Unassembled WGS sequence"/>
</dbReference>
<evidence type="ECO:0000313" key="2">
    <source>
        <dbReference type="EMBL" id="GFR08440.1"/>
    </source>
</evidence>
<proteinExistence type="predicted"/>
<feature type="region of interest" description="Disordered" evidence="1">
    <location>
        <begin position="45"/>
        <end position="73"/>
    </location>
</feature>
<sequence length="132" mass="14792">MSAVVNSWIAYCELNLRKTPLLDFIAPPAEALMASGKLNALYQHRRGTGCPSKTSRKKYPISDDIESESSDSDFDTNIQRINYKENIQSKNHEIKLKMNPLPHSSQATAATSIKTTPDKICNGKDNRHKKCI</sequence>
<feature type="compositionally biased region" description="Acidic residues" evidence="1">
    <location>
        <begin position="63"/>
        <end position="73"/>
    </location>
</feature>
<organism evidence="2 3">
    <name type="scientific">Trichonephila clavata</name>
    <name type="common">Joro spider</name>
    <name type="synonym">Nephila clavata</name>
    <dbReference type="NCBI Taxonomy" id="2740835"/>
    <lineage>
        <taxon>Eukaryota</taxon>
        <taxon>Metazoa</taxon>
        <taxon>Ecdysozoa</taxon>
        <taxon>Arthropoda</taxon>
        <taxon>Chelicerata</taxon>
        <taxon>Arachnida</taxon>
        <taxon>Araneae</taxon>
        <taxon>Araneomorphae</taxon>
        <taxon>Entelegynae</taxon>
        <taxon>Araneoidea</taxon>
        <taxon>Nephilidae</taxon>
        <taxon>Trichonephila</taxon>
    </lineage>
</organism>
<reference evidence="2" key="1">
    <citation type="submission" date="2020-07" db="EMBL/GenBank/DDBJ databases">
        <title>Multicomponent nature underlies the extraordinary mechanical properties of spider dragline silk.</title>
        <authorList>
            <person name="Kono N."/>
            <person name="Nakamura H."/>
            <person name="Mori M."/>
            <person name="Yoshida Y."/>
            <person name="Ohtoshi R."/>
            <person name="Malay A.D."/>
            <person name="Moran D.A.P."/>
            <person name="Tomita M."/>
            <person name="Numata K."/>
            <person name="Arakawa K."/>
        </authorList>
    </citation>
    <scope>NUCLEOTIDE SEQUENCE</scope>
</reference>
<evidence type="ECO:0000313" key="3">
    <source>
        <dbReference type="Proteomes" id="UP000887116"/>
    </source>
</evidence>
<dbReference type="AlphaFoldDB" id="A0A8X6LFZ5"/>